<protein>
    <submittedName>
        <fullName evidence="1">Uncharacterized protein</fullName>
    </submittedName>
</protein>
<keyword evidence="2" id="KW-1185">Reference proteome</keyword>
<gene>
    <name evidence="1" type="ordered locus">Jden_0010</name>
</gene>
<organism evidence="1 2">
    <name type="scientific">Jonesia denitrificans (strain ATCC 14870 / DSM 20603 / BCRC 15368 / CIP 55.134 / JCM 11481 / NBRC 15587 / NCTC 10816 / Prevot 55134)</name>
    <name type="common">Listeria denitrificans</name>
    <dbReference type="NCBI Taxonomy" id="471856"/>
    <lineage>
        <taxon>Bacteria</taxon>
        <taxon>Bacillati</taxon>
        <taxon>Actinomycetota</taxon>
        <taxon>Actinomycetes</taxon>
        <taxon>Micrococcales</taxon>
        <taxon>Jonesiaceae</taxon>
        <taxon>Jonesia</taxon>
    </lineage>
</organism>
<evidence type="ECO:0000313" key="1">
    <source>
        <dbReference type="EMBL" id="ACV07689.1"/>
    </source>
</evidence>
<dbReference type="EMBL" id="CP001706">
    <property type="protein sequence ID" value="ACV07689.1"/>
    <property type="molecule type" value="Genomic_DNA"/>
</dbReference>
<name>C7R4R6_JONDD</name>
<dbReference type="Proteomes" id="UP000000628">
    <property type="component" value="Chromosome"/>
</dbReference>
<accession>C7R4R6</accession>
<proteinExistence type="predicted"/>
<dbReference type="HOGENOM" id="CLU_2000828_0_0_11"/>
<dbReference type="eggNOG" id="ENOG5033VW4">
    <property type="taxonomic scope" value="Bacteria"/>
</dbReference>
<sequence>MGTILGTVRINDFTTYAITDMRRCEPLNDGTIERELELQGLGEHDGQRIQIDVYKQMIAGQAAHEVSWSGPEGVFGSSDIASITWGPEETNILGSSELVDSLGQTEKILIGFDLQVPTETIPCR</sequence>
<dbReference type="KEGG" id="jde:Jden_0010"/>
<reference evidence="1 2" key="1">
    <citation type="journal article" date="2009" name="Stand. Genomic Sci.">
        <title>Complete genome sequence of Jonesia denitrificans type strain (Prevot 55134).</title>
        <authorList>
            <person name="Pukall R."/>
            <person name="Gehrich-Schroter G."/>
            <person name="Lapidus A."/>
            <person name="Nolan M."/>
            <person name="Glavina Del Rio T."/>
            <person name="Lucas S."/>
            <person name="Chen F."/>
            <person name="Tice H."/>
            <person name="Pitluck S."/>
            <person name="Cheng J.F."/>
            <person name="Copeland A."/>
            <person name="Saunders E."/>
            <person name="Brettin T."/>
            <person name="Detter J.C."/>
            <person name="Bruce D."/>
            <person name="Goodwin L."/>
            <person name="Pati A."/>
            <person name="Ivanova N."/>
            <person name="Mavromatis K."/>
            <person name="Ovchinnikova G."/>
            <person name="Chen A."/>
            <person name="Palaniappan K."/>
            <person name="Land M."/>
            <person name="Hauser L."/>
            <person name="Chang Y.J."/>
            <person name="Jeffries C.D."/>
            <person name="Chain P."/>
            <person name="Goker M."/>
            <person name="Bristow J."/>
            <person name="Eisen J.A."/>
            <person name="Markowitz V."/>
            <person name="Hugenholtz P."/>
            <person name="Kyrpides N.C."/>
            <person name="Klenk H.P."/>
            <person name="Han C."/>
        </authorList>
    </citation>
    <scope>NUCLEOTIDE SEQUENCE [LARGE SCALE GENOMIC DNA]</scope>
    <source>
        <strain evidence="2">ATCC 14870 / DSM 20603 / BCRC 15368 / CIP 55.134 / JCM 11481 / NBRC 15587 / NCTC 10816 / Prevot 55134</strain>
    </source>
</reference>
<evidence type="ECO:0000313" key="2">
    <source>
        <dbReference type="Proteomes" id="UP000000628"/>
    </source>
</evidence>
<dbReference type="AlphaFoldDB" id="C7R4R6"/>